<dbReference type="PANTHER" id="PTHR46797">
    <property type="entry name" value="HTH-TYPE TRANSCRIPTIONAL REGULATOR"/>
    <property type="match status" value="1"/>
</dbReference>
<dbReference type="PROSITE" id="PS50943">
    <property type="entry name" value="HTH_CROC1"/>
    <property type="match status" value="1"/>
</dbReference>
<comment type="caution">
    <text evidence="3">The sequence shown here is derived from an EMBL/GenBank/DDBJ whole genome shotgun (WGS) entry which is preliminary data.</text>
</comment>
<organism evidence="3 4">
    <name type="scientific">Candidatus Agrococcus pullicola</name>
    <dbReference type="NCBI Taxonomy" id="2838429"/>
    <lineage>
        <taxon>Bacteria</taxon>
        <taxon>Bacillati</taxon>
        <taxon>Actinomycetota</taxon>
        <taxon>Actinomycetes</taxon>
        <taxon>Micrococcales</taxon>
        <taxon>Microbacteriaceae</taxon>
        <taxon>Agrococcus</taxon>
    </lineage>
</organism>
<dbReference type="CDD" id="cd00093">
    <property type="entry name" value="HTH_XRE"/>
    <property type="match status" value="1"/>
</dbReference>
<dbReference type="Proteomes" id="UP000824005">
    <property type="component" value="Unassembled WGS sequence"/>
</dbReference>
<accession>A0A9D1YXW0</accession>
<dbReference type="Gene3D" id="1.10.260.40">
    <property type="entry name" value="lambda repressor-like DNA-binding domains"/>
    <property type="match status" value="1"/>
</dbReference>
<evidence type="ECO:0000259" key="2">
    <source>
        <dbReference type="PROSITE" id="PS50943"/>
    </source>
</evidence>
<gene>
    <name evidence="3" type="ORF">H9830_15075</name>
</gene>
<protein>
    <submittedName>
        <fullName evidence="3">Helix-turn-helix domain-containing protein</fullName>
    </submittedName>
</protein>
<evidence type="ECO:0000313" key="3">
    <source>
        <dbReference type="EMBL" id="HIY67585.1"/>
    </source>
</evidence>
<dbReference type="SUPFAM" id="SSF47413">
    <property type="entry name" value="lambda repressor-like DNA-binding domains"/>
    <property type="match status" value="1"/>
</dbReference>
<dbReference type="Pfam" id="PF01381">
    <property type="entry name" value="HTH_3"/>
    <property type="match status" value="1"/>
</dbReference>
<sequence length="103" mass="11279">MAKSFNELAARAKADWDGDTRRVYEAASAEFEEEVRERAELGAVLAAARKGRSLTQPALSQAFGVQQSEISRIERGVGNPTTATLLRLADALGHRFTLVPNRH</sequence>
<dbReference type="EMBL" id="DXDC01000459">
    <property type="protein sequence ID" value="HIY67585.1"/>
    <property type="molecule type" value="Genomic_DNA"/>
</dbReference>
<reference evidence="3" key="2">
    <citation type="submission" date="2021-04" db="EMBL/GenBank/DDBJ databases">
        <authorList>
            <person name="Gilroy R."/>
        </authorList>
    </citation>
    <scope>NUCLEOTIDE SEQUENCE</scope>
    <source>
        <strain evidence="3">ChiGjej1B1-98</strain>
    </source>
</reference>
<dbReference type="InterPro" id="IPR010982">
    <property type="entry name" value="Lambda_DNA-bd_dom_sf"/>
</dbReference>
<evidence type="ECO:0000313" key="4">
    <source>
        <dbReference type="Proteomes" id="UP000824005"/>
    </source>
</evidence>
<dbReference type="GO" id="GO:0003700">
    <property type="term" value="F:DNA-binding transcription factor activity"/>
    <property type="evidence" value="ECO:0007669"/>
    <property type="project" value="TreeGrafter"/>
</dbReference>
<keyword evidence="1" id="KW-0238">DNA-binding</keyword>
<reference evidence="3" key="1">
    <citation type="journal article" date="2021" name="PeerJ">
        <title>Extensive microbial diversity within the chicken gut microbiome revealed by metagenomics and culture.</title>
        <authorList>
            <person name="Gilroy R."/>
            <person name="Ravi A."/>
            <person name="Getino M."/>
            <person name="Pursley I."/>
            <person name="Horton D.L."/>
            <person name="Alikhan N.F."/>
            <person name="Baker D."/>
            <person name="Gharbi K."/>
            <person name="Hall N."/>
            <person name="Watson M."/>
            <person name="Adriaenssens E.M."/>
            <person name="Foster-Nyarko E."/>
            <person name="Jarju S."/>
            <person name="Secka A."/>
            <person name="Antonio M."/>
            <person name="Oren A."/>
            <person name="Chaudhuri R.R."/>
            <person name="La Ragione R."/>
            <person name="Hildebrand F."/>
            <person name="Pallen M.J."/>
        </authorList>
    </citation>
    <scope>NUCLEOTIDE SEQUENCE</scope>
    <source>
        <strain evidence="3">ChiGjej1B1-98</strain>
    </source>
</reference>
<dbReference type="InterPro" id="IPR001387">
    <property type="entry name" value="Cro/C1-type_HTH"/>
</dbReference>
<dbReference type="SMART" id="SM00530">
    <property type="entry name" value="HTH_XRE"/>
    <property type="match status" value="1"/>
</dbReference>
<evidence type="ECO:0000256" key="1">
    <source>
        <dbReference type="ARBA" id="ARBA00023125"/>
    </source>
</evidence>
<feature type="domain" description="HTH cro/C1-type" evidence="2">
    <location>
        <begin position="45"/>
        <end position="99"/>
    </location>
</feature>
<dbReference type="GO" id="GO:0005829">
    <property type="term" value="C:cytosol"/>
    <property type="evidence" value="ECO:0007669"/>
    <property type="project" value="TreeGrafter"/>
</dbReference>
<proteinExistence type="predicted"/>
<dbReference type="PANTHER" id="PTHR46797:SF1">
    <property type="entry name" value="METHYLPHOSPHONATE SYNTHASE"/>
    <property type="match status" value="1"/>
</dbReference>
<dbReference type="GO" id="GO:0003677">
    <property type="term" value="F:DNA binding"/>
    <property type="evidence" value="ECO:0007669"/>
    <property type="project" value="UniProtKB-KW"/>
</dbReference>
<dbReference type="AlphaFoldDB" id="A0A9D1YXW0"/>
<name>A0A9D1YXW0_9MICO</name>
<dbReference type="InterPro" id="IPR050807">
    <property type="entry name" value="TransReg_Diox_bact_type"/>
</dbReference>